<dbReference type="FunFam" id="3.30.160.60:FF:000110">
    <property type="entry name" value="Zinc finger protein-like"/>
    <property type="match status" value="1"/>
</dbReference>
<feature type="region of interest" description="Disordered" evidence="8">
    <location>
        <begin position="1"/>
        <end position="30"/>
    </location>
</feature>
<evidence type="ECO:0000256" key="4">
    <source>
        <dbReference type="ARBA" id="ARBA00022771"/>
    </source>
</evidence>
<dbReference type="GO" id="GO:0005634">
    <property type="term" value="C:nucleus"/>
    <property type="evidence" value="ECO:0007669"/>
    <property type="project" value="UniProtKB-SubCell"/>
</dbReference>
<evidence type="ECO:0000259" key="9">
    <source>
        <dbReference type="PROSITE" id="PS50157"/>
    </source>
</evidence>
<dbReference type="FunFam" id="3.30.160.60:FF:000018">
    <property type="entry name" value="Krueppel-like factor 15"/>
    <property type="match status" value="1"/>
</dbReference>
<feature type="compositionally biased region" description="Pro residues" evidence="8">
    <location>
        <begin position="1"/>
        <end position="13"/>
    </location>
</feature>
<dbReference type="Proteomes" id="UP000597762">
    <property type="component" value="Unassembled WGS sequence"/>
</dbReference>
<dbReference type="InterPro" id="IPR036236">
    <property type="entry name" value="Znf_C2H2_sf"/>
</dbReference>
<dbReference type="SUPFAM" id="SSF57667">
    <property type="entry name" value="beta-beta-alpha zinc fingers"/>
    <property type="match status" value="2"/>
</dbReference>
<name>A0A812CG80_ACAPH</name>
<evidence type="ECO:0000256" key="8">
    <source>
        <dbReference type="SAM" id="MobiDB-lite"/>
    </source>
</evidence>
<dbReference type="GO" id="GO:0000981">
    <property type="term" value="F:DNA-binding transcription factor activity, RNA polymerase II-specific"/>
    <property type="evidence" value="ECO:0007669"/>
    <property type="project" value="TreeGrafter"/>
</dbReference>
<evidence type="ECO:0000256" key="1">
    <source>
        <dbReference type="ARBA" id="ARBA00004123"/>
    </source>
</evidence>
<dbReference type="Pfam" id="PF00096">
    <property type="entry name" value="zf-C2H2"/>
    <property type="match status" value="3"/>
</dbReference>
<accession>A0A812CG80</accession>
<keyword evidence="3" id="KW-0677">Repeat</keyword>
<evidence type="ECO:0000256" key="3">
    <source>
        <dbReference type="ARBA" id="ARBA00022737"/>
    </source>
</evidence>
<comment type="subcellular location">
    <subcellularLocation>
        <location evidence="1">Nucleus</location>
    </subcellularLocation>
</comment>
<dbReference type="EMBL" id="CAHIKZ030001446">
    <property type="protein sequence ID" value="CAE1264328.1"/>
    <property type="molecule type" value="Genomic_DNA"/>
</dbReference>
<dbReference type="InterPro" id="IPR013087">
    <property type="entry name" value="Znf_C2H2_type"/>
</dbReference>
<feature type="domain" description="C2H2-type" evidence="9">
    <location>
        <begin position="299"/>
        <end position="328"/>
    </location>
</feature>
<evidence type="ECO:0000256" key="7">
    <source>
        <dbReference type="PROSITE-ProRule" id="PRU00042"/>
    </source>
</evidence>
<dbReference type="PROSITE" id="PS50157">
    <property type="entry name" value="ZINC_FINGER_C2H2_2"/>
    <property type="match status" value="3"/>
</dbReference>
<dbReference type="PANTHER" id="PTHR23235">
    <property type="entry name" value="KRUEPPEL-LIKE TRANSCRIPTION FACTOR"/>
    <property type="match status" value="1"/>
</dbReference>
<feature type="domain" description="C2H2-type" evidence="9">
    <location>
        <begin position="359"/>
        <end position="382"/>
    </location>
</feature>
<keyword evidence="5" id="KW-0862">Zinc</keyword>
<protein>
    <submittedName>
        <fullName evidence="10">KLF10_11</fullName>
    </submittedName>
</protein>
<reference evidence="10" key="1">
    <citation type="submission" date="2021-01" db="EMBL/GenBank/DDBJ databases">
        <authorList>
            <person name="Li R."/>
            <person name="Bekaert M."/>
        </authorList>
    </citation>
    <scope>NUCLEOTIDE SEQUENCE</scope>
    <source>
        <strain evidence="10">Farmed</strain>
    </source>
</reference>
<dbReference type="GO" id="GO:0008270">
    <property type="term" value="F:zinc ion binding"/>
    <property type="evidence" value="ECO:0007669"/>
    <property type="project" value="UniProtKB-KW"/>
</dbReference>
<evidence type="ECO:0000313" key="10">
    <source>
        <dbReference type="EMBL" id="CAE1264328.1"/>
    </source>
</evidence>
<keyword evidence="4 7" id="KW-0863">Zinc-finger</keyword>
<feature type="compositionally biased region" description="Polar residues" evidence="8">
    <location>
        <begin position="138"/>
        <end position="147"/>
    </location>
</feature>
<dbReference type="OrthoDB" id="6100704at2759"/>
<organism evidence="10 11">
    <name type="scientific">Acanthosepion pharaonis</name>
    <name type="common">Pharaoh cuttlefish</name>
    <name type="synonym">Sepia pharaonis</name>
    <dbReference type="NCBI Taxonomy" id="158019"/>
    <lineage>
        <taxon>Eukaryota</taxon>
        <taxon>Metazoa</taxon>
        <taxon>Spiralia</taxon>
        <taxon>Lophotrochozoa</taxon>
        <taxon>Mollusca</taxon>
        <taxon>Cephalopoda</taxon>
        <taxon>Coleoidea</taxon>
        <taxon>Decapodiformes</taxon>
        <taxon>Sepiida</taxon>
        <taxon>Sepiina</taxon>
        <taxon>Sepiidae</taxon>
        <taxon>Acanthosepion</taxon>
    </lineage>
</organism>
<evidence type="ECO:0000256" key="6">
    <source>
        <dbReference type="ARBA" id="ARBA00023242"/>
    </source>
</evidence>
<dbReference type="PANTHER" id="PTHR23235:SF164">
    <property type="entry name" value="C2H2-TYPE DOMAIN-CONTAINING PROTEIN"/>
    <property type="match status" value="1"/>
</dbReference>
<dbReference type="Gene3D" id="3.30.160.60">
    <property type="entry name" value="Classic Zinc Finger"/>
    <property type="match status" value="3"/>
</dbReference>
<gene>
    <name evidence="10" type="ORF">SPHA_34193</name>
</gene>
<evidence type="ECO:0000256" key="2">
    <source>
        <dbReference type="ARBA" id="ARBA00022723"/>
    </source>
</evidence>
<evidence type="ECO:0000313" key="11">
    <source>
        <dbReference type="Proteomes" id="UP000597762"/>
    </source>
</evidence>
<feature type="region of interest" description="Disordered" evidence="8">
    <location>
        <begin position="136"/>
        <end position="159"/>
    </location>
</feature>
<dbReference type="GO" id="GO:0000978">
    <property type="term" value="F:RNA polymerase II cis-regulatory region sequence-specific DNA binding"/>
    <property type="evidence" value="ECO:0007669"/>
    <property type="project" value="TreeGrafter"/>
</dbReference>
<feature type="domain" description="C2H2-type" evidence="9">
    <location>
        <begin position="329"/>
        <end position="358"/>
    </location>
</feature>
<dbReference type="FunFam" id="3.30.160.60:FF:000125">
    <property type="entry name" value="Putative zinc finger protein 143"/>
    <property type="match status" value="1"/>
</dbReference>
<dbReference type="AlphaFoldDB" id="A0A812CG80"/>
<keyword evidence="2" id="KW-0479">Metal-binding</keyword>
<keyword evidence="11" id="KW-1185">Reference proteome</keyword>
<keyword evidence="6" id="KW-0539">Nucleus</keyword>
<proteinExistence type="predicted"/>
<dbReference type="SMART" id="SM00355">
    <property type="entry name" value="ZnF_C2H2"/>
    <property type="match status" value="3"/>
</dbReference>
<evidence type="ECO:0000256" key="5">
    <source>
        <dbReference type="ARBA" id="ARBA00022833"/>
    </source>
</evidence>
<dbReference type="PROSITE" id="PS00028">
    <property type="entry name" value="ZINC_FINGER_C2H2_1"/>
    <property type="match status" value="3"/>
</dbReference>
<sequence>MDNCCPPSPPATPPNLIERTMGLSPKNSNAEERDAVETLLSISSSKCKDIDNFTLVLSNVNGTPPSPPYQQEVVRPDENKKPVEYRRESKLARLLCEGNTETDKKQPRTSPCIIEDRSNRVPVIMPPIKKRKGLQQHIPASTSSPAPVQTVRCPSPPKAPITSVPSSVITSVGNANCFLLPSAPSTDQRSAVPKEDHEKTLPASTVIPTTTPMITVPTVMPAQNVNLGGTLLYSIQGALYSMPPLVLVVNGGDLNRKLVNLKPNSEKLCPIAPAPAQMTCDNNTRSDQGLTDVKRRRNYACTYSNCNKSYLKSSHLKAHMRTHTGEKPFVCNWKDCNRQFARSDELSRHKRTHTGEKNFQCSHCDRRFMRSDHRTKHMKTHTVGSNKGLKGVTGAAAAVPTTATNCQILKSGEMAINIMPGLTTTFSRSSVSTSASSS</sequence>
<comment type="caution">
    <text evidence="10">The sequence shown here is derived from an EMBL/GenBank/DDBJ whole genome shotgun (WGS) entry which is preliminary data.</text>
</comment>